<dbReference type="GeneID" id="92092753"/>
<comment type="caution">
    <text evidence="3">The sequence shown here is derived from an EMBL/GenBank/DDBJ whole genome shotgun (WGS) entry which is preliminary data.</text>
</comment>
<dbReference type="PANTHER" id="PTHR47332">
    <property type="entry name" value="SET DOMAIN-CONTAINING PROTEIN 5"/>
    <property type="match status" value="1"/>
</dbReference>
<feature type="domain" description="SET" evidence="2">
    <location>
        <begin position="56"/>
        <end position="206"/>
    </location>
</feature>
<evidence type="ECO:0000256" key="1">
    <source>
        <dbReference type="SAM" id="MobiDB-lite"/>
    </source>
</evidence>
<dbReference type="Proteomes" id="UP001480595">
    <property type="component" value="Unassembled WGS sequence"/>
</dbReference>
<dbReference type="InterPro" id="IPR053185">
    <property type="entry name" value="SET_domain_protein"/>
</dbReference>
<evidence type="ECO:0000313" key="4">
    <source>
        <dbReference type="Proteomes" id="UP001480595"/>
    </source>
</evidence>
<feature type="compositionally biased region" description="Low complexity" evidence="1">
    <location>
        <begin position="17"/>
        <end position="28"/>
    </location>
</feature>
<dbReference type="PANTHER" id="PTHR47332:SF4">
    <property type="entry name" value="SET DOMAIN-CONTAINING PROTEIN 5"/>
    <property type="match status" value="1"/>
</dbReference>
<organism evidence="3 4">
    <name type="scientific">Apiospora phragmitis</name>
    <dbReference type="NCBI Taxonomy" id="2905665"/>
    <lineage>
        <taxon>Eukaryota</taxon>
        <taxon>Fungi</taxon>
        <taxon>Dikarya</taxon>
        <taxon>Ascomycota</taxon>
        <taxon>Pezizomycotina</taxon>
        <taxon>Sordariomycetes</taxon>
        <taxon>Xylariomycetidae</taxon>
        <taxon>Amphisphaeriales</taxon>
        <taxon>Apiosporaceae</taxon>
        <taxon>Apiospora</taxon>
    </lineage>
</organism>
<proteinExistence type="predicted"/>
<accession>A0ABR1USK8</accession>
<protein>
    <recommendedName>
        <fullName evidence="2">SET domain-containing protein</fullName>
    </recommendedName>
</protein>
<dbReference type="InterPro" id="IPR001214">
    <property type="entry name" value="SET_dom"/>
</dbReference>
<evidence type="ECO:0000259" key="2">
    <source>
        <dbReference type="PROSITE" id="PS50280"/>
    </source>
</evidence>
<sequence>MECVNTMEKLHLEEHNGSSSADATSAGSGSEGMQHRNPRPRRSRSTIRWLKYAELPRWALAYSQPRRSPEARAYSEEPLIHIEDPVYRTELIERFCATALQLSRDKVEALSRLHCDERVFKGSDHDAVWDWYKKNSMLKRFGTFITNSSGHISDNKAGRGVYPIFSRINHSCIPNARYGRNETIKRLTVHVSRDFEEGEQIFVSYLPLLYDNRAKRAGELKESWGFQCYCEACCDPNSDVGRAKMNIMQLLLESYANGNEEVPKFMQLAPLQSRQEGLATTSSLAELMKSEGLVTMELVKLYRVCSQYCWNLDDLDEAIEYAEKALDIEICLIGLETEHLRENLIGCQYWLEMMQALKSSHNAEAEEKHLALD</sequence>
<dbReference type="EMBL" id="JAQQWL010000008">
    <property type="protein sequence ID" value="KAK8061915.1"/>
    <property type="molecule type" value="Genomic_DNA"/>
</dbReference>
<dbReference type="Pfam" id="PF00856">
    <property type="entry name" value="SET"/>
    <property type="match status" value="1"/>
</dbReference>
<dbReference type="InterPro" id="IPR046341">
    <property type="entry name" value="SET_dom_sf"/>
</dbReference>
<dbReference type="CDD" id="cd20071">
    <property type="entry name" value="SET_SMYD"/>
    <property type="match status" value="1"/>
</dbReference>
<dbReference type="Gene3D" id="2.170.270.10">
    <property type="entry name" value="SET domain"/>
    <property type="match status" value="1"/>
</dbReference>
<name>A0ABR1USK8_9PEZI</name>
<reference evidence="3 4" key="1">
    <citation type="submission" date="2023-01" db="EMBL/GenBank/DDBJ databases">
        <title>Analysis of 21 Apiospora genomes using comparative genomics revels a genus with tremendous synthesis potential of carbohydrate active enzymes and secondary metabolites.</title>
        <authorList>
            <person name="Sorensen T."/>
        </authorList>
    </citation>
    <scope>NUCLEOTIDE SEQUENCE [LARGE SCALE GENOMIC DNA]</scope>
    <source>
        <strain evidence="3 4">CBS 135458</strain>
    </source>
</reference>
<feature type="region of interest" description="Disordered" evidence="1">
    <location>
        <begin position="13"/>
        <end position="44"/>
    </location>
</feature>
<dbReference type="SUPFAM" id="SSF82199">
    <property type="entry name" value="SET domain"/>
    <property type="match status" value="1"/>
</dbReference>
<dbReference type="InterPro" id="IPR011990">
    <property type="entry name" value="TPR-like_helical_dom_sf"/>
</dbReference>
<keyword evidence="4" id="KW-1185">Reference proteome</keyword>
<dbReference type="RefSeq" id="XP_066715177.1">
    <property type="nucleotide sequence ID" value="XM_066859690.1"/>
</dbReference>
<gene>
    <name evidence="3" type="ORF">PG994_008281</name>
</gene>
<evidence type="ECO:0000313" key="3">
    <source>
        <dbReference type="EMBL" id="KAK8061915.1"/>
    </source>
</evidence>
<dbReference type="PROSITE" id="PS50280">
    <property type="entry name" value="SET"/>
    <property type="match status" value="1"/>
</dbReference>
<dbReference type="Gene3D" id="1.25.40.10">
    <property type="entry name" value="Tetratricopeptide repeat domain"/>
    <property type="match status" value="1"/>
</dbReference>